<feature type="region of interest" description="Disordered" evidence="1">
    <location>
        <begin position="67"/>
        <end position="89"/>
    </location>
</feature>
<dbReference type="AlphaFoldDB" id="A0A2S6II13"/>
<comment type="caution">
    <text evidence="3">The sequence shown here is derived from an EMBL/GenBank/DDBJ whole genome shotgun (WGS) entry which is preliminary data.</text>
</comment>
<evidence type="ECO:0000256" key="2">
    <source>
        <dbReference type="SAM" id="Phobius"/>
    </source>
</evidence>
<reference evidence="3 4" key="1">
    <citation type="submission" date="2018-02" db="EMBL/GenBank/DDBJ databases">
        <title>Genomic Encyclopedia of Archaeal and Bacterial Type Strains, Phase II (KMG-II): from individual species to whole genera.</title>
        <authorList>
            <person name="Goeker M."/>
        </authorList>
    </citation>
    <scope>NUCLEOTIDE SEQUENCE [LARGE SCALE GENOMIC DNA]</scope>
    <source>
        <strain evidence="3 4">DSM 22857</strain>
    </source>
</reference>
<dbReference type="Proteomes" id="UP000239485">
    <property type="component" value="Unassembled WGS sequence"/>
</dbReference>
<feature type="compositionally biased region" description="Low complexity" evidence="1">
    <location>
        <begin position="224"/>
        <end position="239"/>
    </location>
</feature>
<accession>A0A2S6II13</accession>
<evidence type="ECO:0000313" key="3">
    <source>
        <dbReference type="EMBL" id="PPK93838.1"/>
    </source>
</evidence>
<organism evidence="3 4">
    <name type="scientific">Kineococcus xinjiangensis</name>
    <dbReference type="NCBI Taxonomy" id="512762"/>
    <lineage>
        <taxon>Bacteria</taxon>
        <taxon>Bacillati</taxon>
        <taxon>Actinomycetota</taxon>
        <taxon>Actinomycetes</taxon>
        <taxon>Kineosporiales</taxon>
        <taxon>Kineosporiaceae</taxon>
        <taxon>Kineococcus</taxon>
    </lineage>
</organism>
<evidence type="ECO:0000313" key="4">
    <source>
        <dbReference type="Proteomes" id="UP000239485"/>
    </source>
</evidence>
<dbReference type="RefSeq" id="WP_104433403.1">
    <property type="nucleotide sequence ID" value="NZ_PTJD01000009.1"/>
</dbReference>
<feature type="region of interest" description="Disordered" evidence="1">
    <location>
        <begin position="201"/>
        <end position="247"/>
    </location>
</feature>
<gene>
    <name evidence="3" type="ORF">CLV92_109115</name>
</gene>
<sequence>MTDGSGAVGPRDEPAEDAPDGDVEPPELDAAGTERIRALLRAAAPVGPMPAEVATRVDAALARATAEVRAPDVASPGVAGEDEAGEDVGAERRAAVVSLTERRLARSRRWRRVLSTAAAVLVVGGAGAAVTQLGPLTGGGAMEAGSAPASGGNVPESYAGGAGAADTALVPGSAVVTRSGTEYTRAEAAAQVAALLAPTATTAEQESAAEETQDRNSLSQDATGAEGAGPDAASSAPGPETGPQSSVQEDADLAARALGCAESLGAPTEAALAVDVASWQGAPAVVVVLPGQGGTAEAVVVAQQCEPGQPPLARFDVPL</sequence>
<dbReference type="EMBL" id="PTJD01000009">
    <property type="protein sequence ID" value="PPK93838.1"/>
    <property type="molecule type" value="Genomic_DNA"/>
</dbReference>
<keyword evidence="4" id="KW-1185">Reference proteome</keyword>
<keyword evidence="2" id="KW-1133">Transmembrane helix</keyword>
<dbReference type="OrthoDB" id="3473545at2"/>
<evidence type="ECO:0000256" key="1">
    <source>
        <dbReference type="SAM" id="MobiDB-lite"/>
    </source>
</evidence>
<name>A0A2S6II13_9ACTN</name>
<feature type="compositionally biased region" description="Acidic residues" evidence="1">
    <location>
        <begin position="14"/>
        <end position="27"/>
    </location>
</feature>
<keyword evidence="2" id="KW-0472">Membrane</keyword>
<feature type="transmembrane region" description="Helical" evidence="2">
    <location>
        <begin position="113"/>
        <end position="134"/>
    </location>
</feature>
<protein>
    <submittedName>
        <fullName evidence="3">Uncharacterized protein</fullName>
    </submittedName>
</protein>
<proteinExistence type="predicted"/>
<keyword evidence="2" id="KW-0812">Transmembrane</keyword>
<feature type="region of interest" description="Disordered" evidence="1">
    <location>
        <begin position="1"/>
        <end position="33"/>
    </location>
</feature>